<keyword evidence="3" id="KW-0206">Cytoskeleton</keyword>
<feature type="coiled-coil region" evidence="4">
    <location>
        <begin position="21"/>
        <end position="55"/>
    </location>
</feature>
<feature type="compositionally biased region" description="Polar residues" evidence="5">
    <location>
        <begin position="214"/>
        <end position="224"/>
    </location>
</feature>
<proteinExistence type="predicted"/>
<dbReference type="Proteomes" id="UP000682733">
    <property type="component" value="Unassembled WGS sequence"/>
</dbReference>
<name>A0A8S2H6J7_9BILA</name>
<dbReference type="InterPro" id="IPR029299">
    <property type="entry name" value="ALMS_motif"/>
</dbReference>
<dbReference type="PANTHER" id="PTHR21553">
    <property type="entry name" value="ALMS1-RELATED"/>
    <property type="match status" value="1"/>
</dbReference>
<feature type="compositionally biased region" description="Basic and acidic residues" evidence="5">
    <location>
        <begin position="186"/>
        <end position="195"/>
    </location>
</feature>
<dbReference type="PANTHER" id="PTHR21553:SF36">
    <property type="entry name" value="ALMS1 CENTROSOME AND BASAL BODY-ASSOCIATED PROTEIN-RELATED"/>
    <property type="match status" value="1"/>
</dbReference>
<keyword evidence="4" id="KW-0175">Coiled coil</keyword>
<dbReference type="Pfam" id="PF15309">
    <property type="entry name" value="ALMS_motif"/>
    <property type="match status" value="1"/>
</dbReference>
<protein>
    <recommendedName>
        <fullName evidence="6">ALMS motif domain-containing protein</fullName>
    </recommendedName>
</protein>
<feature type="compositionally biased region" description="Basic residues" evidence="5">
    <location>
        <begin position="598"/>
        <end position="607"/>
    </location>
</feature>
<comment type="subcellular location">
    <subcellularLocation>
        <location evidence="1">Cytoplasm</location>
        <location evidence="1">Cytoskeleton</location>
        <location evidence="1">Microtubule organizing center</location>
        <location evidence="1">Centrosome</location>
    </subcellularLocation>
</comment>
<feature type="compositionally biased region" description="Basic residues" evidence="5">
    <location>
        <begin position="102"/>
        <end position="112"/>
    </location>
</feature>
<comment type="caution">
    <text evidence="8">The sequence shown here is derived from an EMBL/GenBank/DDBJ whole genome shotgun (WGS) entry which is preliminary data.</text>
</comment>
<evidence type="ECO:0000313" key="9">
    <source>
        <dbReference type="Proteomes" id="UP000682733"/>
    </source>
</evidence>
<dbReference type="GO" id="GO:0005813">
    <property type="term" value="C:centrosome"/>
    <property type="evidence" value="ECO:0007669"/>
    <property type="project" value="UniProtKB-SubCell"/>
</dbReference>
<feature type="region of interest" description="Disordered" evidence="5">
    <location>
        <begin position="458"/>
        <end position="509"/>
    </location>
</feature>
<feature type="region of interest" description="Disordered" evidence="5">
    <location>
        <begin position="587"/>
        <end position="617"/>
    </location>
</feature>
<reference evidence="8" key="1">
    <citation type="submission" date="2021-02" db="EMBL/GenBank/DDBJ databases">
        <authorList>
            <person name="Nowell W R."/>
        </authorList>
    </citation>
    <scope>NUCLEOTIDE SEQUENCE</scope>
</reference>
<evidence type="ECO:0000313" key="8">
    <source>
        <dbReference type="EMBL" id="CAF3601420.1"/>
    </source>
</evidence>
<feature type="compositionally biased region" description="Basic and acidic residues" evidence="5">
    <location>
        <begin position="261"/>
        <end position="288"/>
    </location>
</feature>
<evidence type="ECO:0000313" key="7">
    <source>
        <dbReference type="EMBL" id="CAF0817295.1"/>
    </source>
</evidence>
<dbReference type="AlphaFoldDB" id="A0A8S2H6J7"/>
<evidence type="ECO:0000256" key="2">
    <source>
        <dbReference type="ARBA" id="ARBA00022490"/>
    </source>
</evidence>
<keyword evidence="2" id="KW-0963">Cytoplasm</keyword>
<dbReference type="EMBL" id="CAJNOK010001538">
    <property type="protein sequence ID" value="CAF0817295.1"/>
    <property type="molecule type" value="Genomic_DNA"/>
</dbReference>
<organism evidence="8 9">
    <name type="scientific">Didymodactylos carnosus</name>
    <dbReference type="NCBI Taxonomy" id="1234261"/>
    <lineage>
        <taxon>Eukaryota</taxon>
        <taxon>Metazoa</taxon>
        <taxon>Spiralia</taxon>
        <taxon>Gnathifera</taxon>
        <taxon>Rotifera</taxon>
        <taxon>Eurotatoria</taxon>
        <taxon>Bdelloidea</taxon>
        <taxon>Philodinida</taxon>
        <taxon>Philodinidae</taxon>
        <taxon>Didymodactylos</taxon>
    </lineage>
</organism>
<feature type="region of interest" description="Disordered" evidence="5">
    <location>
        <begin position="166"/>
        <end position="288"/>
    </location>
</feature>
<evidence type="ECO:0000256" key="3">
    <source>
        <dbReference type="ARBA" id="ARBA00023212"/>
    </source>
</evidence>
<accession>A0A8S2H6J7</accession>
<dbReference type="GO" id="GO:0046599">
    <property type="term" value="P:regulation of centriole replication"/>
    <property type="evidence" value="ECO:0007669"/>
    <property type="project" value="TreeGrafter"/>
</dbReference>
<feature type="compositionally biased region" description="Basic and acidic residues" evidence="5">
    <location>
        <begin position="66"/>
        <end position="75"/>
    </location>
</feature>
<dbReference type="GO" id="GO:0008017">
    <property type="term" value="F:microtubule binding"/>
    <property type="evidence" value="ECO:0007669"/>
    <property type="project" value="TreeGrafter"/>
</dbReference>
<feature type="region of interest" description="Disordered" evidence="5">
    <location>
        <begin position="61"/>
        <end position="151"/>
    </location>
</feature>
<feature type="compositionally biased region" description="Low complexity" evidence="5">
    <location>
        <begin position="460"/>
        <end position="479"/>
    </location>
</feature>
<dbReference type="EMBL" id="CAJOBA010001538">
    <property type="protein sequence ID" value="CAF3601420.1"/>
    <property type="molecule type" value="Genomic_DNA"/>
</dbReference>
<feature type="compositionally biased region" description="Polar residues" evidence="5">
    <location>
        <begin position="485"/>
        <end position="505"/>
    </location>
</feature>
<dbReference type="Proteomes" id="UP000677228">
    <property type="component" value="Unassembled WGS sequence"/>
</dbReference>
<evidence type="ECO:0000256" key="1">
    <source>
        <dbReference type="ARBA" id="ARBA00004300"/>
    </source>
</evidence>
<sequence>MKTTMSDENETTYQKPSVELLEAIVRDCQQNEQRLQKLERHTRHERKKAEKLLHETTLTKINHAVKTSDNRRDNINNENRLSTYTSSLRHNNDVNGKNDKKDHRKRTTKKKPTSQQQNFFISLDDDEGEDNINNNNKEHVEQNTKENPLNKRQLLDKVEKLLAGDWTSSEADQMKKSTTTASDSSSNERKHEVNGKNHSIIAQWVDDDKDKTPRNTLNLTTNGDKSNHRHSQKTTTFSFDEQQEEKEQLKNNDNVKLFKSRIPEKTPKNVDDSNRNEPRRNKNESKEIPIEYEKKITPDQVNIKINVYDKDNTSASSVSQIPRSNKNVFGDKRDEKFYERLNNFVRTGKFVNENDQNHIEEDIPQYKTYVSPNRTLPLDNTRYDHQYDSSYNWRSPLTTNDDTKILPTTSSSRQWSRKYDDDPELADLAQRCDSLLRRLQAQRQRASVLDSSYHPIVPLSSYSYPTTTNNNRRYRSSTNCRETDQQPNVRNRSVSPARQSRNRSLSPVKYQHHHNEDLMTLQEALELSRPDFISRSRQRVRRIKLLREERQHNAEFDYERQLLFQSPRPQSHRSCYCCDKIQHKKRPVSAYDQQKQTTNHHKNRPHSTRADRRSNNICYNIPSPTFNRPFQNYQAMKQATKKKYDQLPEVNQRRRQQELDELRQRNVVRAKVFRTRLRQHVARHRKTNIDELLTIVDS</sequence>
<feature type="compositionally biased region" description="Basic and acidic residues" evidence="5">
    <location>
        <begin position="90"/>
        <end position="101"/>
    </location>
</feature>
<evidence type="ECO:0000256" key="5">
    <source>
        <dbReference type="SAM" id="MobiDB-lite"/>
    </source>
</evidence>
<evidence type="ECO:0000259" key="6">
    <source>
        <dbReference type="Pfam" id="PF15309"/>
    </source>
</evidence>
<evidence type="ECO:0000256" key="4">
    <source>
        <dbReference type="SAM" id="Coils"/>
    </source>
</evidence>
<dbReference type="GO" id="GO:0005814">
    <property type="term" value="C:centriole"/>
    <property type="evidence" value="ECO:0007669"/>
    <property type="project" value="TreeGrafter"/>
</dbReference>
<dbReference type="GO" id="GO:0005829">
    <property type="term" value="C:cytosol"/>
    <property type="evidence" value="ECO:0007669"/>
    <property type="project" value="TreeGrafter"/>
</dbReference>
<gene>
    <name evidence="7" type="ORF">OVA965_LOCUS5461</name>
    <name evidence="8" type="ORF">TMI583_LOCUS5459</name>
</gene>
<feature type="domain" description="ALMS motif" evidence="6">
    <location>
        <begin position="519"/>
        <end position="683"/>
    </location>
</feature>